<dbReference type="EMBL" id="UOFI01000150">
    <property type="protein sequence ID" value="VAW69275.1"/>
    <property type="molecule type" value="Genomic_DNA"/>
</dbReference>
<name>A0A3B0XLB1_9ZZZZ</name>
<dbReference type="AlphaFoldDB" id="A0A3B0XLB1"/>
<sequence>MKYILPIVLLYTTQYASADTTLTFMDAQFKDSQHVITYNIKENRLKLAETGSDRINIFNQSTQQFISFDPKTDKTSMINEAVLNQRVTQFKQKRIKKVSEVEKKLEEKLKTMSKKEQEVGQSMLNVLKYPELYGAHTQLRVNSISKTKQVAKIECKTYLLYRKEQLLKEYCFADAKALNINAQEYQTIRGFYAFDYNMQTRLMLALGESDFSLIDFEKEKIPGIVIETISYKGQDITQHLLLNSFSSDKLADSIFDFKTKAPIAP</sequence>
<evidence type="ECO:0008006" key="2">
    <source>
        <dbReference type="Google" id="ProtNLM"/>
    </source>
</evidence>
<accession>A0A3B0XLB1</accession>
<evidence type="ECO:0000313" key="1">
    <source>
        <dbReference type="EMBL" id="VAW69275.1"/>
    </source>
</evidence>
<reference evidence="1" key="1">
    <citation type="submission" date="2018-06" db="EMBL/GenBank/DDBJ databases">
        <authorList>
            <person name="Zhirakovskaya E."/>
        </authorList>
    </citation>
    <scope>NUCLEOTIDE SEQUENCE</scope>
</reference>
<organism evidence="1">
    <name type="scientific">hydrothermal vent metagenome</name>
    <dbReference type="NCBI Taxonomy" id="652676"/>
    <lineage>
        <taxon>unclassified sequences</taxon>
        <taxon>metagenomes</taxon>
        <taxon>ecological metagenomes</taxon>
    </lineage>
</organism>
<protein>
    <recommendedName>
        <fullName evidence="2">DUF4412 domain-containing protein</fullName>
    </recommendedName>
</protein>
<proteinExistence type="predicted"/>
<gene>
    <name evidence="1" type="ORF">MNBD_GAMMA09-3714</name>
</gene>